<comment type="caution">
    <text evidence="1">The sequence shown here is derived from an EMBL/GenBank/DDBJ whole genome shotgun (WGS) entry which is preliminary data.</text>
</comment>
<sequence>SLLTPSTDQPSLSHLLLERDPRSHGVEHISRLLFANTTFYLRYATQSSRFSDVFCSFWLRLVNWFLNSLSWKKFHFRVSMCITRNFVVSCNGCFNWDKLRPNSEQSTFARERGTSCQNHRCH</sequence>
<gene>
    <name evidence="1" type="ORF">F2P56_020345</name>
</gene>
<name>A0A833XAG5_JUGRE</name>
<reference evidence="1" key="2">
    <citation type="submission" date="2020-03" db="EMBL/GenBank/DDBJ databases">
        <title>Walnut 2.0.</title>
        <authorList>
            <person name="Marrano A."/>
            <person name="Britton M."/>
            <person name="Zimin A.V."/>
            <person name="Zaini P.A."/>
            <person name="Workman R."/>
            <person name="Puiu D."/>
            <person name="Bianco L."/>
            <person name="Allen B.J."/>
            <person name="Troggio M."/>
            <person name="Leslie C.A."/>
            <person name="Timp W."/>
            <person name="Dendekar A."/>
            <person name="Salzberg S.L."/>
            <person name="Neale D.B."/>
        </authorList>
    </citation>
    <scope>NUCLEOTIDE SEQUENCE</scope>
    <source>
        <tissue evidence="1">Leaves</tissue>
    </source>
</reference>
<dbReference type="AlphaFoldDB" id="A0A833XAG5"/>
<accession>A0A833XAG5</accession>
<dbReference type="EMBL" id="LIHL02000009">
    <property type="protein sequence ID" value="KAF5460480.1"/>
    <property type="molecule type" value="Genomic_DNA"/>
</dbReference>
<evidence type="ECO:0000313" key="1">
    <source>
        <dbReference type="EMBL" id="KAF5460480.1"/>
    </source>
</evidence>
<evidence type="ECO:0000313" key="2">
    <source>
        <dbReference type="Proteomes" id="UP000619265"/>
    </source>
</evidence>
<dbReference type="Gramene" id="Jr09_09160_p3">
    <property type="protein sequence ID" value="cds.Jr09_09160_p3"/>
    <property type="gene ID" value="Jr09_09160"/>
</dbReference>
<feature type="non-terminal residue" evidence="1">
    <location>
        <position position="1"/>
    </location>
</feature>
<proteinExistence type="predicted"/>
<organism evidence="1 2">
    <name type="scientific">Juglans regia</name>
    <name type="common">English walnut</name>
    <dbReference type="NCBI Taxonomy" id="51240"/>
    <lineage>
        <taxon>Eukaryota</taxon>
        <taxon>Viridiplantae</taxon>
        <taxon>Streptophyta</taxon>
        <taxon>Embryophyta</taxon>
        <taxon>Tracheophyta</taxon>
        <taxon>Spermatophyta</taxon>
        <taxon>Magnoliopsida</taxon>
        <taxon>eudicotyledons</taxon>
        <taxon>Gunneridae</taxon>
        <taxon>Pentapetalae</taxon>
        <taxon>rosids</taxon>
        <taxon>fabids</taxon>
        <taxon>Fagales</taxon>
        <taxon>Juglandaceae</taxon>
        <taxon>Juglans</taxon>
    </lineage>
</organism>
<dbReference type="Proteomes" id="UP000619265">
    <property type="component" value="Unassembled WGS sequence"/>
</dbReference>
<reference evidence="1" key="1">
    <citation type="submission" date="2015-10" db="EMBL/GenBank/DDBJ databases">
        <authorList>
            <person name="Martinez-Garcia P.J."/>
            <person name="Crepeau M.W."/>
            <person name="Puiu D."/>
            <person name="Gonzalez-Ibeas D."/>
            <person name="Whalen J."/>
            <person name="Stevens K."/>
            <person name="Paul R."/>
            <person name="Butterfield T."/>
            <person name="Britton M."/>
            <person name="Reagan R."/>
            <person name="Chakraborty S."/>
            <person name="Walawage S.L."/>
            <person name="Vasquez-Gross H.A."/>
            <person name="Cardeno C."/>
            <person name="Famula R."/>
            <person name="Pratt K."/>
            <person name="Kuruganti S."/>
            <person name="Aradhya M.K."/>
            <person name="Leslie C.A."/>
            <person name="Dandekar A.M."/>
            <person name="Salzberg S.L."/>
            <person name="Wegrzyn J.L."/>
            <person name="Langley C.H."/>
            <person name="Neale D.B."/>
        </authorList>
    </citation>
    <scope>NUCLEOTIDE SEQUENCE</scope>
    <source>
        <tissue evidence="1">Leaves</tissue>
    </source>
</reference>
<protein>
    <submittedName>
        <fullName evidence="1">Uncharacterized protein</fullName>
    </submittedName>
</protein>